<keyword evidence="5" id="KW-0175">Coiled coil</keyword>
<dbReference type="PROSITE" id="PS50112">
    <property type="entry name" value="PAS"/>
    <property type="match status" value="1"/>
</dbReference>
<dbReference type="EMBL" id="JANIGO010000003">
    <property type="protein sequence ID" value="MCQ8896818.1"/>
    <property type="molecule type" value="Genomic_DNA"/>
</dbReference>
<comment type="subcellular location">
    <subcellularLocation>
        <location evidence="1">Membrane</location>
    </subcellularLocation>
</comment>
<dbReference type="InterPro" id="IPR052155">
    <property type="entry name" value="Biofilm_reg_signaling"/>
</dbReference>
<dbReference type="Pfam" id="PF13426">
    <property type="entry name" value="PAS_9"/>
    <property type="match status" value="1"/>
</dbReference>
<dbReference type="SUPFAM" id="SSF55785">
    <property type="entry name" value="PYP-like sensor domain (PAS domain)"/>
    <property type="match status" value="2"/>
</dbReference>
<dbReference type="InterPro" id="IPR000014">
    <property type="entry name" value="PAS"/>
</dbReference>
<dbReference type="SMART" id="SM00091">
    <property type="entry name" value="PAS"/>
    <property type="match status" value="2"/>
</dbReference>
<feature type="transmembrane region" description="Helical" evidence="6">
    <location>
        <begin position="476"/>
        <end position="496"/>
    </location>
</feature>
<keyword evidence="2 6" id="KW-0812">Transmembrane</keyword>
<gene>
    <name evidence="9" type="ORF">NQT62_10290</name>
</gene>
<proteinExistence type="predicted"/>
<dbReference type="CDD" id="cd00130">
    <property type="entry name" value="PAS"/>
    <property type="match status" value="2"/>
</dbReference>
<dbReference type="SMART" id="SM01079">
    <property type="entry name" value="CHASE"/>
    <property type="match status" value="1"/>
</dbReference>
<feature type="domain" description="CHASE" evidence="8">
    <location>
        <begin position="247"/>
        <end position="407"/>
    </location>
</feature>
<dbReference type="NCBIfam" id="TIGR00229">
    <property type="entry name" value="sensory_box"/>
    <property type="match status" value="1"/>
</dbReference>
<accession>A0ABT1WH29</accession>
<dbReference type="Gene3D" id="3.30.450.20">
    <property type="entry name" value="PAS domain"/>
    <property type="match status" value="2"/>
</dbReference>
<dbReference type="InterPro" id="IPR006189">
    <property type="entry name" value="CHASE_dom"/>
</dbReference>
<dbReference type="Proteomes" id="UP001204142">
    <property type="component" value="Unassembled WGS sequence"/>
</dbReference>
<evidence type="ECO:0000256" key="4">
    <source>
        <dbReference type="ARBA" id="ARBA00023136"/>
    </source>
</evidence>
<dbReference type="Pfam" id="PF03924">
    <property type="entry name" value="CHASE"/>
    <property type="match status" value="1"/>
</dbReference>
<dbReference type="PANTHER" id="PTHR44757">
    <property type="entry name" value="DIGUANYLATE CYCLASE DGCP"/>
    <property type="match status" value="1"/>
</dbReference>
<evidence type="ECO:0000256" key="3">
    <source>
        <dbReference type="ARBA" id="ARBA00022989"/>
    </source>
</evidence>
<feature type="transmembrane region" description="Helical" evidence="6">
    <location>
        <begin position="152"/>
        <end position="170"/>
    </location>
</feature>
<dbReference type="InterPro" id="IPR013767">
    <property type="entry name" value="PAS_fold"/>
</dbReference>
<evidence type="ECO:0000256" key="1">
    <source>
        <dbReference type="ARBA" id="ARBA00004370"/>
    </source>
</evidence>
<sequence length="781" mass="87583">MAQYGAIAFTALLIAGLNLATQNFGDAYPALLYINPSLGLAYVAGYRLGRKVLPALFLAYWAVPYSSADQHLSLHQFFHAALTVAYIALLVKVVARYTLGKRRTHPDWTLFKILMIIGPLGSLVLSTLNLWLDKDFPPLRDLLASIEFSRLWMANSLGMLLVAPVAYSVWPGNRKWQFRYKSALRMAVPVMVIGGLVLLANLEIQQNIEFQENQQQLRNMDDLADLAFAPLPQTIEPLKAIERFFNASQSVELDEFKRFVRFFVNNGPVDAVDWLPRVPYADKAAFEAKASALYGHPYKIWHLDNQTPKTTEYLYPTLFSESKNQASVDVLGLNHASGVERRYAMSLADIKNEAMATTPVPLVRSSQLALIVFIPVKKATSARAQPELQGYIAAFINLRTLLNPLEKKAMDGHIRFRLADVTTEGPSRRLIIRSTLRLGDTVRLNRKIYFGGRVWTLELAQDPPGMGTAQRNEQRIAYLICVFGVLLAVLTLLGSASRNAEYLSKLGERTQDLEQELKARKQAEEALKDNEEQLRLTLSSIGEGLITCDRSGLITSVNAMAERLLNRQEDLLIGKPLLDVYRVRALSGHPLVEPHIVEQTLSTGLPVISSEYWHLLVDRDRNRIVRHNSAPIYDGRMEVRGAVLIFRDASLEYQAEQAMRQNDEQHKLLIENSPFGAVIEQAGTIVYCNTQALLDLGSTHSIELDETSIVDFVSPEDGIRLLAALQKTQESGQFERLDVQLEKEDGNRGRAELFITNILHDGKPAKLIHIHNLNTLEQQAG</sequence>
<reference evidence="9 10" key="1">
    <citation type="submission" date="2022-07" db="EMBL/GenBank/DDBJ databases">
        <authorList>
            <person name="Xamxidin M."/>
            <person name="Wu M."/>
        </authorList>
    </citation>
    <scope>NUCLEOTIDE SEQUENCE [LARGE SCALE GENOMIC DNA]</scope>
    <source>
        <strain evidence="9 10">NBRC 111650</strain>
    </source>
</reference>
<evidence type="ECO:0000256" key="5">
    <source>
        <dbReference type="SAM" id="Coils"/>
    </source>
</evidence>
<protein>
    <submittedName>
        <fullName evidence="9">CHASE domain-containing protein</fullName>
    </submittedName>
</protein>
<evidence type="ECO:0000259" key="8">
    <source>
        <dbReference type="PROSITE" id="PS50839"/>
    </source>
</evidence>
<dbReference type="Gene3D" id="3.30.450.350">
    <property type="entry name" value="CHASE domain"/>
    <property type="match status" value="1"/>
</dbReference>
<dbReference type="PROSITE" id="PS50839">
    <property type="entry name" value="CHASE"/>
    <property type="match status" value="1"/>
</dbReference>
<name>A0ABT1WH29_9BURK</name>
<feature type="transmembrane region" description="Helical" evidence="6">
    <location>
        <begin position="111"/>
        <end position="132"/>
    </location>
</feature>
<feature type="transmembrane region" description="Helical" evidence="6">
    <location>
        <begin position="77"/>
        <end position="99"/>
    </location>
</feature>
<dbReference type="PANTHER" id="PTHR44757:SF2">
    <property type="entry name" value="BIOFILM ARCHITECTURE MAINTENANCE PROTEIN MBAA"/>
    <property type="match status" value="1"/>
</dbReference>
<feature type="domain" description="PAS" evidence="7">
    <location>
        <begin position="530"/>
        <end position="578"/>
    </location>
</feature>
<evidence type="ECO:0000313" key="9">
    <source>
        <dbReference type="EMBL" id="MCQ8896818.1"/>
    </source>
</evidence>
<evidence type="ECO:0000256" key="6">
    <source>
        <dbReference type="SAM" id="Phobius"/>
    </source>
</evidence>
<comment type="caution">
    <text evidence="9">The sequence shown here is derived from an EMBL/GenBank/DDBJ whole genome shotgun (WGS) entry which is preliminary data.</text>
</comment>
<dbReference type="Pfam" id="PF00989">
    <property type="entry name" value="PAS"/>
    <property type="match status" value="1"/>
</dbReference>
<keyword evidence="4 6" id="KW-0472">Membrane</keyword>
<dbReference type="RefSeq" id="WP_256764610.1">
    <property type="nucleotide sequence ID" value="NZ_JANIGO010000003.1"/>
</dbReference>
<dbReference type="InterPro" id="IPR035965">
    <property type="entry name" value="PAS-like_dom_sf"/>
</dbReference>
<evidence type="ECO:0000256" key="2">
    <source>
        <dbReference type="ARBA" id="ARBA00022692"/>
    </source>
</evidence>
<evidence type="ECO:0000259" key="7">
    <source>
        <dbReference type="PROSITE" id="PS50112"/>
    </source>
</evidence>
<dbReference type="InterPro" id="IPR042240">
    <property type="entry name" value="CHASE_sf"/>
</dbReference>
<feature type="coiled-coil region" evidence="5">
    <location>
        <begin position="503"/>
        <end position="534"/>
    </location>
</feature>
<evidence type="ECO:0000313" key="10">
    <source>
        <dbReference type="Proteomes" id="UP001204142"/>
    </source>
</evidence>
<keyword evidence="10" id="KW-1185">Reference proteome</keyword>
<organism evidence="9 10">
    <name type="scientific">Limnobacter humi</name>
    <dbReference type="NCBI Taxonomy" id="1778671"/>
    <lineage>
        <taxon>Bacteria</taxon>
        <taxon>Pseudomonadati</taxon>
        <taxon>Pseudomonadota</taxon>
        <taxon>Betaproteobacteria</taxon>
        <taxon>Burkholderiales</taxon>
        <taxon>Burkholderiaceae</taxon>
        <taxon>Limnobacter</taxon>
    </lineage>
</organism>
<keyword evidence="3 6" id="KW-1133">Transmembrane helix</keyword>